<keyword evidence="4" id="KW-1185">Reference proteome</keyword>
<feature type="transmembrane region" description="Helical" evidence="2">
    <location>
        <begin position="88"/>
        <end position="113"/>
    </location>
</feature>
<reference evidence="3 4" key="1">
    <citation type="submission" date="2024-02" db="EMBL/GenBank/DDBJ databases">
        <title>De novo assembly and annotation of 12 fungi associated with fruit tree decline syndrome in Ontario, Canada.</title>
        <authorList>
            <person name="Sulman M."/>
            <person name="Ellouze W."/>
            <person name="Ilyukhin E."/>
        </authorList>
    </citation>
    <scope>NUCLEOTIDE SEQUENCE [LARGE SCALE GENOMIC DNA]</scope>
    <source>
        <strain evidence="3 4">M11/M66-122</strain>
    </source>
</reference>
<evidence type="ECO:0000313" key="4">
    <source>
        <dbReference type="Proteomes" id="UP001320420"/>
    </source>
</evidence>
<keyword evidence="2" id="KW-0472">Membrane</keyword>
<proteinExistence type="predicted"/>
<feature type="compositionally biased region" description="Polar residues" evidence="1">
    <location>
        <begin position="43"/>
        <end position="53"/>
    </location>
</feature>
<dbReference type="AlphaFoldDB" id="A0AAN9ULM9"/>
<protein>
    <submittedName>
        <fullName evidence="3">Uncharacterized protein</fullName>
    </submittedName>
</protein>
<name>A0AAN9ULM9_9PEZI</name>
<evidence type="ECO:0000313" key="3">
    <source>
        <dbReference type="EMBL" id="KAK7749996.1"/>
    </source>
</evidence>
<keyword evidence="2" id="KW-1133">Transmembrane helix</keyword>
<feature type="compositionally biased region" description="Basic and acidic residues" evidence="1">
    <location>
        <begin position="7"/>
        <end position="23"/>
    </location>
</feature>
<evidence type="ECO:0000256" key="1">
    <source>
        <dbReference type="SAM" id="MobiDB-lite"/>
    </source>
</evidence>
<gene>
    <name evidence="3" type="ORF">SLS62_008105</name>
</gene>
<evidence type="ECO:0000256" key="2">
    <source>
        <dbReference type="SAM" id="Phobius"/>
    </source>
</evidence>
<feature type="region of interest" description="Disordered" evidence="1">
    <location>
        <begin position="1"/>
        <end position="84"/>
    </location>
</feature>
<dbReference type="Proteomes" id="UP001320420">
    <property type="component" value="Unassembled WGS sequence"/>
</dbReference>
<organism evidence="3 4">
    <name type="scientific">Diatrype stigma</name>
    <dbReference type="NCBI Taxonomy" id="117547"/>
    <lineage>
        <taxon>Eukaryota</taxon>
        <taxon>Fungi</taxon>
        <taxon>Dikarya</taxon>
        <taxon>Ascomycota</taxon>
        <taxon>Pezizomycotina</taxon>
        <taxon>Sordariomycetes</taxon>
        <taxon>Xylariomycetidae</taxon>
        <taxon>Xylariales</taxon>
        <taxon>Diatrypaceae</taxon>
        <taxon>Diatrype</taxon>
    </lineage>
</organism>
<dbReference type="EMBL" id="JAKJXP020000072">
    <property type="protein sequence ID" value="KAK7749996.1"/>
    <property type="molecule type" value="Genomic_DNA"/>
</dbReference>
<keyword evidence="2" id="KW-0812">Transmembrane</keyword>
<accession>A0AAN9ULM9</accession>
<sequence length="291" mass="30262">MSSRYDQAPERAPDDDLEVHEPESALEVNPIQNDTPAQFFPSPVNQGYGSGFTQGEYAGGNYPSPISRESAVPSGELEKGKGSRPGPFGCSLLVFILSGIIAFLSVAVIGLAAGTGVASNRANDKQSQLDALGASGAPTATVTVTAASPSPTGADAADRGCSTDADAVTGTNYTTQFLNNQTFQVYCNTDTPNNPILSLFVANFNDCMDACAHWTYYLPSDFNISSSNSSARINQTCDGLSFIPLWTDRTVALDGHAPGNCYLKAGPLTKAALKEPNAGTPVHAAILVGSA</sequence>
<comment type="caution">
    <text evidence="3">The sequence shown here is derived from an EMBL/GenBank/DDBJ whole genome shotgun (WGS) entry which is preliminary data.</text>
</comment>